<evidence type="ECO:0000313" key="2">
    <source>
        <dbReference type="Proteomes" id="UP000315010"/>
    </source>
</evidence>
<gene>
    <name evidence="1" type="ORF">CA13_41420</name>
</gene>
<sequence length="68" mass="7721">MLTATFKENVSESATMVQNETCVSDLEVSRRVMAIRSKWSVAERIRRRREAEKRFGDLIDALACSEAA</sequence>
<dbReference type="AlphaFoldDB" id="A0A5C5Z5K8"/>
<dbReference type="Proteomes" id="UP000315010">
    <property type="component" value="Unassembled WGS sequence"/>
</dbReference>
<keyword evidence="2" id="KW-1185">Reference proteome</keyword>
<evidence type="ECO:0000313" key="1">
    <source>
        <dbReference type="EMBL" id="TWT82679.1"/>
    </source>
</evidence>
<comment type="caution">
    <text evidence="1">The sequence shown here is derived from an EMBL/GenBank/DDBJ whole genome shotgun (WGS) entry which is preliminary data.</text>
</comment>
<dbReference type="EMBL" id="SJPJ01000001">
    <property type="protein sequence ID" value="TWT82679.1"/>
    <property type="molecule type" value="Genomic_DNA"/>
</dbReference>
<proteinExistence type="predicted"/>
<dbReference type="OrthoDB" id="289161at2"/>
<accession>A0A5C5Z5K8</accession>
<protein>
    <submittedName>
        <fullName evidence="1">Uncharacterized protein</fullName>
    </submittedName>
</protein>
<dbReference type="RefSeq" id="WP_146399328.1">
    <property type="nucleotide sequence ID" value="NZ_SJPJ01000001.1"/>
</dbReference>
<reference evidence="1 2" key="1">
    <citation type="submission" date="2019-02" db="EMBL/GenBank/DDBJ databases">
        <title>Deep-cultivation of Planctomycetes and their phenomic and genomic characterization uncovers novel biology.</title>
        <authorList>
            <person name="Wiegand S."/>
            <person name="Jogler M."/>
            <person name="Boedeker C."/>
            <person name="Pinto D."/>
            <person name="Vollmers J."/>
            <person name="Rivas-Marin E."/>
            <person name="Kohn T."/>
            <person name="Peeters S.H."/>
            <person name="Heuer A."/>
            <person name="Rast P."/>
            <person name="Oberbeckmann S."/>
            <person name="Bunk B."/>
            <person name="Jeske O."/>
            <person name="Meyerdierks A."/>
            <person name="Storesund J.E."/>
            <person name="Kallscheuer N."/>
            <person name="Luecker S."/>
            <person name="Lage O.M."/>
            <person name="Pohl T."/>
            <person name="Merkel B.J."/>
            <person name="Hornburger P."/>
            <person name="Mueller R.-W."/>
            <person name="Bruemmer F."/>
            <person name="Labrenz M."/>
            <person name="Spormann A.M."/>
            <person name="Op Den Camp H."/>
            <person name="Overmann J."/>
            <person name="Amann R."/>
            <person name="Jetten M.S.M."/>
            <person name="Mascher T."/>
            <person name="Medema M.H."/>
            <person name="Devos D.P."/>
            <person name="Kaster A.-K."/>
            <person name="Ovreas L."/>
            <person name="Rohde M."/>
            <person name="Galperin M.Y."/>
            <person name="Jogler C."/>
        </authorList>
    </citation>
    <scope>NUCLEOTIDE SEQUENCE [LARGE SCALE GENOMIC DNA]</scope>
    <source>
        <strain evidence="1 2">CA13</strain>
    </source>
</reference>
<organism evidence="1 2">
    <name type="scientific">Novipirellula herctigrandis</name>
    <dbReference type="NCBI Taxonomy" id="2527986"/>
    <lineage>
        <taxon>Bacteria</taxon>
        <taxon>Pseudomonadati</taxon>
        <taxon>Planctomycetota</taxon>
        <taxon>Planctomycetia</taxon>
        <taxon>Pirellulales</taxon>
        <taxon>Pirellulaceae</taxon>
        <taxon>Novipirellula</taxon>
    </lineage>
</organism>
<name>A0A5C5Z5K8_9BACT</name>